<dbReference type="SUPFAM" id="SSF109604">
    <property type="entry name" value="HD-domain/PDEase-like"/>
    <property type="match status" value="2"/>
</dbReference>
<gene>
    <name evidence="3" type="ORF">DFR52_10127</name>
</gene>
<dbReference type="EMBL" id="QGTR01000001">
    <property type="protein sequence ID" value="PWW03347.1"/>
    <property type="molecule type" value="Genomic_DNA"/>
</dbReference>
<evidence type="ECO:0000259" key="2">
    <source>
        <dbReference type="PROSITE" id="PS51832"/>
    </source>
</evidence>
<dbReference type="NCBIfam" id="TIGR00277">
    <property type="entry name" value="HDIG"/>
    <property type="match status" value="1"/>
</dbReference>
<dbReference type="SMART" id="SM00471">
    <property type="entry name" value="HDc"/>
    <property type="match status" value="1"/>
</dbReference>
<organism evidence="3 4">
    <name type="scientific">Hoeflea marina</name>
    <dbReference type="NCBI Taxonomy" id="274592"/>
    <lineage>
        <taxon>Bacteria</taxon>
        <taxon>Pseudomonadati</taxon>
        <taxon>Pseudomonadota</taxon>
        <taxon>Alphaproteobacteria</taxon>
        <taxon>Hyphomicrobiales</taxon>
        <taxon>Rhizobiaceae</taxon>
        <taxon>Hoeflea</taxon>
    </lineage>
</organism>
<dbReference type="GO" id="GO:0004112">
    <property type="term" value="F:cyclic-nucleotide phosphodiesterase activity"/>
    <property type="evidence" value="ECO:0007669"/>
    <property type="project" value="UniProtKB-ARBA"/>
</dbReference>
<dbReference type="PROSITE" id="PS51832">
    <property type="entry name" value="HD_GYP"/>
    <property type="match status" value="1"/>
</dbReference>
<dbReference type="GO" id="GO:0016740">
    <property type="term" value="F:transferase activity"/>
    <property type="evidence" value="ECO:0007669"/>
    <property type="project" value="UniProtKB-KW"/>
</dbReference>
<dbReference type="CDD" id="cd00077">
    <property type="entry name" value="HDc"/>
    <property type="match status" value="1"/>
</dbReference>
<dbReference type="InterPro" id="IPR003607">
    <property type="entry name" value="HD/PDEase_dom"/>
</dbReference>
<dbReference type="PANTHER" id="PTHR45228">
    <property type="entry name" value="CYCLIC DI-GMP PHOSPHODIESTERASE TM_0186-RELATED"/>
    <property type="match status" value="1"/>
</dbReference>
<evidence type="ECO:0000313" key="3">
    <source>
        <dbReference type="EMBL" id="PWW03347.1"/>
    </source>
</evidence>
<sequence>MAARSVYLQDKVEPASGRMNLSSLLGALSFALDLTEGQPQGHCLRSCWIGAHVGLALGLDEAAMTELRYTILLKDLGCSSNAARICELYLTDDISFKRDFKTVDGSLSAALRFVFKKTGLESGLSERIRAIVNILQNGGEISRSLIETRCHRGADIAGKMRFSSLVQDGIRSLDEHWDGSGKPEGLGGDAIPLNANIALLAQVADVFHHEQGQDAALAEIKARSGSWFDPALVEAFIRAQADPEFWRVLGGDELEARVFAMAAGQEQDIVDEDYLDDIAAAFSDIVDAKSPFTADHSNRVTLYTDMIAEEMGLSDPHRRWLRRAALLHDIGKLAVSNQILDKPDKLDEKEWKSVRSHSLMSERILERAAAFADIAPVAGAHHERLDGKGYPYGLSGDEICLEARILTVADVFDALSAERPYRAAMPIAQALAILDKDIDLAFDPACVAALKRGLRKLEADTLAA</sequence>
<dbReference type="Pfam" id="PF13487">
    <property type="entry name" value="HD_5"/>
    <property type="match status" value="2"/>
</dbReference>
<proteinExistence type="predicted"/>
<dbReference type="AlphaFoldDB" id="A0A317PQY2"/>
<dbReference type="InterPro" id="IPR052020">
    <property type="entry name" value="Cyclic_di-GMP/3'3'-cGAMP_PDE"/>
</dbReference>
<dbReference type="Proteomes" id="UP000246352">
    <property type="component" value="Unassembled WGS sequence"/>
</dbReference>
<dbReference type="FunFam" id="1.10.3210.10:FF:000018">
    <property type="entry name" value="Two-component system response regulator"/>
    <property type="match status" value="1"/>
</dbReference>
<feature type="domain" description="HD-GYP" evidence="2">
    <location>
        <begin position="271"/>
        <end position="464"/>
    </location>
</feature>
<name>A0A317PQY2_9HYPH</name>
<evidence type="ECO:0000313" key="4">
    <source>
        <dbReference type="Proteomes" id="UP000246352"/>
    </source>
</evidence>
<keyword evidence="3" id="KW-0808">Transferase</keyword>
<reference evidence="3 4" key="1">
    <citation type="submission" date="2018-05" db="EMBL/GenBank/DDBJ databases">
        <title>Genomic Encyclopedia of Type Strains, Phase IV (KMG-IV): sequencing the most valuable type-strain genomes for metagenomic binning, comparative biology and taxonomic classification.</title>
        <authorList>
            <person name="Goeker M."/>
        </authorList>
    </citation>
    <scope>NUCLEOTIDE SEQUENCE [LARGE SCALE GENOMIC DNA]</scope>
    <source>
        <strain evidence="3 4">DSM 16791</strain>
    </source>
</reference>
<protein>
    <submittedName>
        <fullName evidence="3">Putative nucleotidyltransferase with HDIG domain</fullName>
    </submittedName>
</protein>
<dbReference type="PANTHER" id="PTHR45228:SF5">
    <property type="entry name" value="CYCLIC DI-GMP PHOSPHODIESTERASE VC_1348-RELATED"/>
    <property type="match status" value="1"/>
</dbReference>
<dbReference type="GO" id="GO:0009214">
    <property type="term" value="P:cyclic nucleotide catabolic process"/>
    <property type="evidence" value="ECO:0007669"/>
    <property type="project" value="UniProtKB-ARBA"/>
</dbReference>
<dbReference type="InterPro" id="IPR006675">
    <property type="entry name" value="HDIG_dom"/>
</dbReference>
<keyword evidence="1" id="KW-0378">Hydrolase</keyword>
<keyword evidence="4" id="KW-1185">Reference proteome</keyword>
<dbReference type="Gene3D" id="1.10.3210.10">
    <property type="entry name" value="Hypothetical protein af1432"/>
    <property type="match status" value="2"/>
</dbReference>
<evidence type="ECO:0000256" key="1">
    <source>
        <dbReference type="ARBA" id="ARBA00022801"/>
    </source>
</evidence>
<dbReference type="InterPro" id="IPR037522">
    <property type="entry name" value="HD_GYP_dom"/>
</dbReference>
<accession>A0A317PQY2</accession>
<comment type="caution">
    <text evidence="3">The sequence shown here is derived from an EMBL/GenBank/DDBJ whole genome shotgun (WGS) entry which is preliminary data.</text>
</comment>
<dbReference type="RefSeq" id="WP_245415135.1">
    <property type="nucleotide sequence ID" value="NZ_QGTR01000001.1"/>
</dbReference>